<gene>
    <name evidence="1" type="ORF">QBC47DRAFT_96712</name>
</gene>
<name>A0AAJ0F8A7_9PEZI</name>
<dbReference type="Proteomes" id="UP001239445">
    <property type="component" value="Unassembled WGS sequence"/>
</dbReference>
<accession>A0AAJ0F8A7</accession>
<organism evidence="1 2">
    <name type="scientific">Echria macrotheca</name>
    <dbReference type="NCBI Taxonomy" id="438768"/>
    <lineage>
        <taxon>Eukaryota</taxon>
        <taxon>Fungi</taxon>
        <taxon>Dikarya</taxon>
        <taxon>Ascomycota</taxon>
        <taxon>Pezizomycotina</taxon>
        <taxon>Sordariomycetes</taxon>
        <taxon>Sordariomycetidae</taxon>
        <taxon>Sordariales</taxon>
        <taxon>Schizotheciaceae</taxon>
        <taxon>Echria</taxon>
    </lineage>
</organism>
<dbReference type="PANTHER" id="PTHR38797:SF4">
    <property type="entry name" value="NUCLEAR PORE COMPLEX PROTEIN NUP85"/>
    <property type="match status" value="1"/>
</dbReference>
<evidence type="ECO:0000313" key="1">
    <source>
        <dbReference type="EMBL" id="KAK1758891.1"/>
    </source>
</evidence>
<dbReference type="Pfam" id="PF12311">
    <property type="entry name" value="DUF3632"/>
    <property type="match status" value="1"/>
</dbReference>
<reference evidence="1" key="1">
    <citation type="submission" date="2023-06" db="EMBL/GenBank/DDBJ databases">
        <title>Genome-scale phylogeny and comparative genomics of the fungal order Sordariales.</title>
        <authorList>
            <consortium name="Lawrence Berkeley National Laboratory"/>
            <person name="Hensen N."/>
            <person name="Bonometti L."/>
            <person name="Westerberg I."/>
            <person name="Brannstrom I.O."/>
            <person name="Guillou S."/>
            <person name="Cros-Aarteil S."/>
            <person name="Calhoun S."/>
            <person name="Haridas S."/>
            <person name="Kuo A."/>
            <person name="Mondo S."/>
            <person name="Pangilinan J."/>
            <person name="Riley R."/>
            <person name="Labutti K."/>
            <person name="Andreopoulos B."/>
            <person name="Lipzen A."/>
            <person name="Chen C."/>
            <person name="Yanf M."/>
            <person name="Daum C."/>
            <person name="Ng V."/>
            <person name="Clum A."/>
            <person name="Steindorff A."/>
            <person name="Ohm R."/>
            <person name="Martin F."/>
            <person name="Silar P."/>
            <person name="Natvig D."/>
            <person name="Lalanne C."/>
            <person name="Gautier V."/>
            <person name="Ament-Velasquez S.L."/>
            <person name="Kruys A."/>
            <person name="Hutchinson M.I."/>
            <person name="Powell A.J."/>
            <person name="Barry K."/>
            <person name="Miller A.N."/>
            <person name="Grigoriev I.V."/>
            <person name="Debuchy R."/>
            <person name="Gladieux P."/>
            <person name="Thoren M.H."/>
            <person name="Johannesson H."/>
        </authorList>
    </citation>
    <scope>NUCLEOTIDE SEQUENCE</scope>
    <source>
        <strain evidence="1">PSN4</strain>
    </source>
</reference>
<comment type="caution">
    <text evidence="1">The sequence shown here is derived from an EMBL/GenBank/DDBJ whole genome shotgun (WGS) entry which is preliminary data.</text>
</comment>
<sequence length="310" mass="35443">MFFATKEITSDNWMEPYERGKTIAAFGKAFDKFNKTENAKRDELIPELAKTIAAEMAPLLTREHKGPIGTKRTRNIWQAFMHCVVSVPCGQRVAYLFPLVIQELTAFPFWKDLPGMDFVLRYLSTDPWMVFGPEADPDDPPSVPEDYPIEEYLSLVSLDARLTGMEISKDPCHPLRTIRFGLEDSRQMAVGETYFESRIDAACEYICRAMLTIYDWCKEGLKASADDEDAEWEYGSGDLFPGKMGYTLERWRFWRKRLEELQPLVTGSCLSMVNITIGRMDQVEAPVVTVLDIELFGEPCQIVAAFPPMR</sequence>
<evidence type="ECO:0000313" key="2">
    <source>
        <dbReference type="Proteomes" id="UP001239445"/>
    </source>
</evidence>
<keyword evidence="2" id="KW-1185">Reference proteome</keyword>
<protein>
    <submittedName>
        <fullName evidence="1">Uncharacterized protein</fullName>
    </submittedName>
</protein>
<dbReference type="AlphaFoldDB" id="A0AAJ0F8A7"/>
<dbReference type="InterPro" id="IPR053204">
    <property type="entry name" value="Oxopyrrolidines_Biosynth-assoc"/>
</dbReference>
<dbReference type="InterPro" id="IPR022085">
    <property type="entry name" value="OpdG"/>
</dbReference>
<dbReference type="PANTHER" id="PTHR38797">
    <property type="entry name" value="NUCLEAR PORE COMPLEX PROTEIN NUP85-RELATED"/>
    <property type="match status" value="1"/>
</dbReference>
<dbReference type="EMBL" id="MU839828">
    <property type="protein sequence ID" value="KAK1758891.1"/>
    <property type="molecule type" value="Genomic_DNA"/>
</dbReference>
<proteinExistence type="predicted"/>